<comment type="caution">
    <text evidence="1">The sequence shown here is derived from an EMBL/GenBank/DDBJ whole genome shotgun (WGS) entry which is preliminary data.</text>
</comment>
<accession>A0ABP4Y2H7</accession>
<reference evidence="2" key="1">
    <citation type="journal article" date="2019" name="Int. J. Syst. Evol. Microbiol.">
        <title>The Global Catalogue of Microorganisms (GCM) 10K type strain sequencing project: providing services to taxonomists for standard genome sequencing and annotation.</title>
        <authorList>
            <consortium name="The Broad Institute Genomics Platform"/>
            <consortium name="The Broad Institute Genome Sequencing Center for Infectious Disease"/>
            <person name="Wu L."/>
            <person name="Ma J."/>
        </authorList>
    </citation>
    <scope>NUCLEOTIDE SEQUENCE [LARGE SCALE GENOMIC DNA]</scope>
    <source>
        <strain evidence="2">JCM 15592</strain>
    </source>
</reference>
<proteinExistence type="predicted"/>
<dbReference type="Proteomes" id="UP001499938">
    <property type="component" value="Unassembled WGS sequence"/>
</dbReference>
<sequence>MLPAARSPLAPRAGVAESGAIERWTVLGAFPTAVYLHRHGSGVLAVVTSDGLALPTAWRLGVTSRDVDWGVSPGDQVGVSTDRITLPHNDIHAVRAWRPARVRRRSSSRVSLRALWSTERIGRGEGLTPEGDDEICGALLVAYAVGDPALAAAVLPLLPRTTALSASLIEAATQGYAVPPLVAYVDAVTTGDPMAAARRPAVAAIGHTSGAALLRGVDLALTAVGDHPAYDLNPKRNPIKESLSA</sequence>
<evidence type="ECO:0000313" key="2">
    <source>
        <dbReference type="Proteomes" id="UP001499938"/>
    </source>
</evidence>
<organism evidence="1 2">
    <name type="scientific">Nostocoides veronense</name>
    <dbReference type="NCBI Taxonomy" id="330836"/>
    <lineage>
        <taxon>Bacteria</taxon>
        <taxon>Bacillati</taxon>
        <taxon>Actinomycetota</taxon>
        <taxon>Actinomycetes</taxon>
        <taxon>Micrococcales</taxon>
        <taxon>Intrasporangiaceae</taxon>
        <taxon>Nostocoides</taxon>
    </lineage>
</organism>
<dbReference type="EMBL" id="BAAAPO010000033">
    <property type="protein sequence ID" value="GAA1796096.1"/>
    <property type="molecule type" value="Genomic_DNA"/>
</dbReference>
<protein>
    <recommendedName>
        <fullName evidence="3">DUF2877 domain-containing protein</fullName>
    </recommendedName>
</protein>
<dbReference type="Pfam" id="PF11392">
    <property type="entry name" value="AllH"/>
    <property type="match status" value="1"/>
</dbReference>
<dbReference type="InterPro" id="IPR021530">
    <property type="entry name" value="AllH-like"/>
</dbReference>
<evidence type="ECO:0000313" key="1">
    <source>
        <dbReference type="EMBL" id="GAA1796096.1"/>
    </source>
</evidence>
<evidence type="ECO:0008006" key="3">
    <source>
        <dbReference type="Google" id="ProtNLM"/>
    </source>
</evidence>
<name>A0ABP4Y2H7_9MICO</name>
<keyword evidence="2" id="KW-1185">Reference proteome</keyword>
<gene>
    <name evidence="1" type="ORF">GCM10009811_20470</name>
</gene>
<dbReference type="RefSeq" id="WP_344084556.1">
    <property type="nucleotide sequence ID" value="NZ_BAAAPO010000033.1"/>
</dbReference>